<comment type="caution">
    <text evidence="2">The sequence shown here is derived from an EMBL/GenBank/DDBJ whole genome shotgun (WGS) entry which is preliminary data.</text>
</comment>
<dbReference type="Proteomes" id="UP000688137">
    <property type="component" value="Unassembled WGS sequence"/>
</dbReference>
<keyword evidence="3" id="KW-1185">Reference proteome</keyword>
<sequence length="377" mass="44780">MYKLNILAPKQFFDLQTPINFLVKKKNFANVREIRQTNKNEQGNKISSYSLPHNIWIYTPLNLSNNRIIKPQGSLALHQKINKLPIYMSRKDMINELEKFKQRACSTSPSKKQKKYHNLFYNNVERNEKLKKYFQTYSSNSPQKMNSISNIEDTRQQFFTTPKSYEINYKRLNSVNPSIQTKFPQLKKNQIKAESKEIDRQNSELMNTSINQNCQDKISTIQENSQHKKYYQINKCSIQRNKFLNDSYRLYGFVTEIKEQKQKYSALHVSNFNNLNKSTEQNINSSQSKSREVTPQNKSLKKSKSSKDKLCILLKQSHLKYLERHLKTTDKRYKSPKKLEEYEITKDKNIILSYFPNQQSSQILKKNNNNNDYDKIF</sequence>
<evidence type="ECO:0000313" key="2">
    <source>
        <dbReference type="EMBL" id="CAD8069177.1"/>
    </source>
</evidence>
<reference evidence="2" key="1">
    <citation type="submission" date="2021-01" db="EMBL/GenBank/DDBJ databases">
        <authorList>
            <consortium name="Genoscope - CEA"/>
            <person name="William W."/>
        </authorList>
    </citation>
    <scope>NUCLEOTIDE SEQUENCE</scope>
</reference>
<dbReference type="OMA" id="INKCSIQ"/>
<name>A0A8S1LN81_PARPR</name>
<evidence type="ECO:0000256" key="1">
    <source>
        <dbReference type="SAM" id="MobiDB-lite"/>
    </source>
</evidence>
<proteinExistence type="predicted"/>
<evidence type="ECO:0000313" key="3">
    <source>
        <dbReference type="Proteomes" id="UP000688137"/>
    </source>
</evidence>
<dbReference type="AlphaFoldDB" id="A0A8S1LN81"/>
<protein>
    <submittedName>
        <fullName evidence="2">Uncharacterized protein</fullName>
    </submittedName>
</protein>
<feature type="region of interest" description="Disordered" evidence="1">
    <location>
        <begin position="278"/>
        <end position="304"/>
    </location>
</feature>
<feature type="compositionally biased region" description="Polar residues" evidence="1">
    <location>
        <begin position="278"/>
        <end position="297"/>
    </location>
</feature>
<organism evidence="2 3">
    <name type="scientific">Paramecium primaurelia</name>
    <dbReference type="NCBI Taxonomy" id="5886"/>
    <lineage>
        <taxon>Eukaryota</taxon>
        <taxon>Sar</taxon>
        <taxon>Alveolata</taxon>
        <taxon>Ciliophora</taxon>
        <taxon>Intramacronucleata</taxon>
        <taxon>Oligohymenophorea</taxon>
        <taxon>Peniculida</taxon>
        <taxon>Parameciidae</taxon>
        <taxon>Paramecium</taxon>
    </lineage>
</organism>
<accession>A0A8S1LN81</accession>
<dbReference type="EMBL" id="CAJJDM010000043">
    <property type="protein sequence ID" value="CAD8069177.1"/>
    <property type="molecule type" value="Genomic_DNA"/>
</dbReference>
<gene>
    <name evidence="2" type="ORF">PPRIM_AZ9-3.1.T0430236</name>
</gene>